<keyword evidence="1" id="KW-0805">Transcription regulation</keyword>
<protein>
    <submittedName>
        <fullName evidence="6">TetR/AcrR family transcriptional regulator</fullName>
    </submittedName>
</protein>
<dbReference type="Gene3D" id="1.10.357.10">
    <property type="entry name" value="Tetracycline Repressor, domain 2"/>
    <property type="match status" value="1"/>
</dbReference>
<dbReference type="PANTHER" id="PTHR30055:SF234">
    <property type="entry name" value="HTH-TYPE TRANSCRIPTIONAL REGULATOR BETI"/>
    <property type="match status" value="1"/>
</dbReference>
<comment type="caution">
    <text evidence="6">The sequence shown here is derived from an EMBL/GenBank/DDBJ whole genome shotgun (WGS) entry which is preliminary data.</text>
</comment>
<dbReference type="InterPro" id="IPR049445">
    <property type="entry name" value="TetR_SbtR-like_C"/>
</dbReference>
<keyword evidence="3" id="KW-0804">Transcription</keyword>
<dbReference type="PANTHER" id="PTHR30055">
    <property type="entry name" value="HTH-TYPE TRANSCRIPTIONAL REGULATOR RUTR"/>
    <property type="match status" value="1"/>
</dbReference>
<evidence type="ECO:0000256" key="2">
    <source>
        <dbReference type="ARBA" id="ARBA00023125"/>
    </source>
</evidence>
<dbReference type="Pfam" id="PF21597">
    <property type="entry name" value="TetR_C_43"/>
    <property type="match status" value="1"/>
</dbReference>
<dbReference type="PROSITE" id="PS50977">
    <property type="entry name" value="HTH_TETR_2"/>
    <property type="match status" value="1"/>
</dbReference>
<dbReference type="InterPro" id="IPR036271">
    <property type="entry name" value="Tet_transcr_reg_TetR-rel_C_sf"/>
</dbReference>
<dbReference type="SUPFAM" id="SSF46689">
    <property type="entry name" value="Homeodomain-like"/>
    <property type="match status" value="1"/>
</dbReference>
<dbReference type="Pfam" id="PF00440">
    <property type="entry name" value="TetR_N"/>
    <property type="match status" value="1"/>
</dbReference>
<evidence type="ECO:0000256" key="3">
    <source>
        <dbReference type="ARBA" id="ARBA00023163"/>
    </source>
</evidence>
<sequence>MTTDLLRLRADAAENRDRLLEAARALFADRGLAVPMREIARRAEVGPATLYRRFPTKQSLIDAAFEDELLACRRIVSVGCTRPDPWQGFAFVLEHLTVLNTANQGFVDAFTSAHPAADVFAAHRRDLLGQLSGLAARAQAAGSLRADFVLDDLVLVLLAGRGLAAAPVSARAAAARRFAALALEGFRSAPGAGVLPPPARLAAGAVAGAAVGSLQPFTAAAKA</sequence>
<accession>A0ABP8WB02</accession>
<dbReference type="InterPro" id="IPR050109">
    <property type="entry name" value="HTH-type_TetR-like_transc_reg"/>
</dbReference>
<dbReference type="EMBL" id="BAABLM010000010">
    <property type="protein sequence ID" value="GAA4685042.1"/>
    <property type="molecule type" value="Genomic_DNA"/>
</dbReference>
<dbReference type="RefSeq" id="WP_345377144.1">
    <property type="nucleotide sequence ID" value="NZ_BAABLM010000010.1"/>
</dbReference>
<reference evidence="7" key="1">
    <citation type="journal article" date="2019" name="Int. J. Syst. Evol. Microbiol.">
        <title>The Global Catalogue of Microorganisms (GCM) 10K type strain sequencing project: providing services to taxonomists for standard genome sequencing and annotation.</title>
        <authorList>
            <consortium name="The Broad Institute Genomics Platform"/>
            <consortium name="The Broad Institute Genome Sequencing Center for Infectious Disease"/>
            <person name="Wu L."/>
            <person name="Ma J."/>
        </authorList>
    </citation>
    <scope>NUCLEOTIDE SEQUENCE [LARGE SCALE GENOMIC DNA]</scope>
    <source>
        <strain evidence="7">JCM 18956</strain>
    </source>
</reference>
<dbReference type="SUPFAM" id="SSF48498">
    <property type="entry name" value="Tetracyclin repressor-like, C-terminal domain"/>
    <property type="match status" value="1"/>
</dbReference>
<feature type="DNA-binding region" description="H-T-H motif" evidence="4">
    <location>
        <begin position="35"/>
        <end position="54"/>
    </location>
</feature>
<evidence type="ECO:0000259" key="5">
    <source>
        <dbReference type="PROSITE" id="PS50977"/>
    </source>
</evidence>
<evidence type="ECO:0000256" key="1">
    <source>
        <dbReference type="ARBA" id="ARBA00023015"/>
    </source>
</evidence>
<feature type="domain" description="HTH tetR-type" evidence="5">
    <location>
        <begin position="13"/>
        <end position="72"/>
    </location>
</feature>
<keyword evidence="7" id="KW-1185">Reference proteome</keyword>
<keyword evidence="2 4" id="KW-0238">DNA-binding</keyword>
<organism evidence="6 7">
    <name type="scientific">Frondihabitans cladoniiphilus</name>
    <dbReference type="NCBI Taxonomy" id="715785"/>
    <lineage>
        <taxon>Bacteria</taxon>
        <taxon>Bacillati</taxon>
        <taxon>Actinomycetota</taxon>
        <taxon>Actinomycetes</taxon>
        <taxon>Micrococcales</taxon>
        <taxon>Microbacteriaceae</taxon>
        <taxon>Frondihabitans</taxon>
    </lineage>
</organism>
<evidence type="ECO:0000313" key="6">
    <source>
        <dbReference type="EMBL" id="GAA4685042.1"/>
    </source>
</evidence>
<evidence type="ECO:0000256" key="4">
    <source>
        <dbReference type="PROSITE-ProRule" id="PRU00335"/>
    </source>
</evidence>
<dbReference type="InterPro" id="IPR009057">
    <property type="entry name" value="Homeodomain-like_sf"/>
</dbReference>
<proteinExistence type="predicted"/>
<dbReference type="PRINTS" id="PR00455">
    <property type="entry name" value="HTHTETR"/>
</dbReference>
<evidence type="ECO:0000313" key="7">
    <source>
        <dbReference type="Proteomes" id="UP001501295"/>
    </source>
</evidence>
<gene>
    <name evidence="6" type="ORF">GCM10025780_34220</name>
</gene>
<dbReference type="InterPro" id="IPR001647">
    <property type="entry name" value="HTH_TetR"/>
</dbReference>
<dbReference type="Proteomes" id="UP001501295">
    <property type="component" value="Unassembled WGS sequence"/>
</dbReference>
<name>A0ABP8WB02_9MICO</name>